<dbReference type="PANTHER" id="PTHR45348">
    <property type="entry name" value="HYPOTHETICAL OXIDOREDUCTASE (EUROFUNG)"/>
    <property type="match status" value="1"/>
</dbReference>
<name>A0A165XWY2_9AGAM</name>
<dbReference type="InterPro" id="IPR013149">
    <property type="entry name" value="ADH-like_C"/>
</dbReference>
<dbReference type="InterPro" id="IPR047122">
    <property type="entry name" value="Trans-enoyl_RdTase-like"/>
</dbReference>
<dbReference type="PANTHER" id="PTHR45348:SF2">
    <property type="entry name" value="ZINC-TYPE ALCOHOL DEHYDROGENASE-LIKE PROTEIN C2E1P3.01"/>
    <property type="match status" value="1"/>
</dbReference>
<accession>A0A165XWY2</accession>
<dbReference type="AlphaFoldDB" id="A0A165XWY2"/>
<dbReference type="Gene3D" id="3.40.50.720">
    <property type="entry name" value="NAD(P)-binding Rossmann-like Domain"/>
    <property type="match status" value="1"/>
</dbReference>
<dbReference type="CDD" id="cd08249">
    <property type="entry name" value="enoyl_reductase_like"/>
    <property type="match status" value="1"/>
</dbReference>
<dbReference type="STRING" id="1314776.A0A165XWY2"/>
<dbReference type="InterPro" id="IPR020843">
    <property type="entry name" value="ER"/>
</dbReference>
<dbReference type="Pfam" id="PF00107">
    <property type="entry name" value="ADH_zinc_N"/>
    <property type="match status" value="1"/>
</dbReference>
<dbReference type="InterPro" id="IPR011032">
    <property type="entry name" value="GroES-like_sf"/>
</dbReference>
<evidence type="ECO:0000313" key="2">
    <source>
        <dbReference type="EMBL" id="KZT32640.1"/>
    </source>
</evidence>
<dbReference type="InterPro" id="IPR013154">
    <property type="entry name" value="ADH-like_N"/>
</dbReference>
<dbReference type="SMART" id="SM00829">
    <property type="entry name" value="PKS_ER"/>
    <property type="match status" value="1"/>
</dbReference>
<gene>
    <name evidence="2" type="ORF">SISSUDRAFT_1133052</name>
</gene>
<proteinExistence type="predicted"/>
<sequence length="340" mass="36375">MRAVVVQEDKTVKVEDKPVPKIGPNEILIKVIAAGLNPTDWKGVQKRASPGAIVGCDAVGEVILLGSDVPPSEVKKGEIRWLFVMGAASPENGAFAEYVRTPWDVTSVVPSNVSPHQAASFPVPLSTDVLALYGQLKIPQYPEQAPKDTWIVIWGGASATGQYAIQLAKLSGLKVATTASTHRWDLLRGLGADVVVDYKDPDVVAKLKEATNDSISLGYDCISEGGTIQKTQEAFQPSGGKLITTLFDLSNLPRPEVQTEYVLAPLTLGLPVQFGPIEVPANPDAKAIYVKWCNLLPSLFADGKLLPIDIEILDGLESVAKGMELLKTGKATKKIVFSIA</sequence>
<dbReference type="InterPro" id="IPR036291">
    <property type="entry name" value="NAD(P)-bd_dom_sf"/>
</dbReference>
<dbReference type="EMBL" id="KV428308">
    <property type="protein sequence ID" value="KZT32640.1"/>
    <property type="molecule type" value="Genomic_DNA"/>
</dbReference>
<evidence type="ECO:0000259" key="1">
    <source>
        <dbReference type="SMART" id="SM00829"/>
    </source>
</evidence>
<evidence type="ECO:0000313" key="3">
    <source>
        <dbReference type="Proteomes" id="UP000076798"/>
    </source>
</evidence>
<reference evidence="2 3" key="1">
    <citation type="journal article" date="2016" name="Mol. Biol. Evol.">
        <title>Comparative Genomics of Early-Diverging Mushroom-Forming Fungi Provides Insights into the Origins of Lignocellulose Decay Capabilities.</title>
        <authorList>
            <person name="Nagy L.G."/>
            <person name="Riley R."/>
            <person name="Tritt A."/>
            <person name="Adam C."/>
            <person name="Daum C."/>
            <person name="Floudas D."/>
            <person name="Sun H."/>
            <person name="Yadav J.S."/>
            <person name="Pangilinan J."/>
            <person name="Larsson K.H."/>
            <person name="Matsuura K."/>
            <person name="Barry K."/>
            <person name="Labutti K."/>
            <person name="Kuo R."/>
            <person name="Ohm R.A."/>
            <person name="Bhattacharya S.S."/>
            <person name="Shirouzu T."/>
            <person name="Yoshinaga Y."/>
            <person name="Martin F.M."/>
            <person name="Grigoriev I.V."/>
            <person name="Hibbett D.S."/>
        </authorList>
    </citation>
    <scope>NUCLEOTIDE SEQUENCE [LARGE SCALE GENOMIC DNA]</scope>
    <source>
        <strain evidence="2 3">HHB10207 ss-3</strain>
    </source>
</reference>
<dbReference type="SUPFAM" id="SSF51735">
    <property type="entry name" value="NAD(P)-binding Rossmann-fold domains"/>
    <property type="match status" value="1"/>
</dbReference>
<protein>
    <submittedName>
        <fullName evidence="2">GroES-like protein</fullName>
    </submittedName>
</protein>
<keyword evidence="3" id="KW-1185">Reference proteome</keyword>
<organism evidence="2 3">
    <name type="scientific">Sistotremastrum suecicum HHB10207 ss-3</name>
    <dbReference type="NCBI Taxonomy" id="1314776"/>
    <lineage>
        <taxon>Eukaryota</taxon>
        <taxon>Fungi</taxon>
        <taxon>Dikarya</taxon>
        <taxon>Basidiomycota</taxon>
        <taxon>Agaricomycotina</taxon>
        <taxon>Agaricomycetes</taxon>
        <taxon>Sistotremastrales</taxon>
        <taxon>Sistotremastraceae</taxon>
        <taxon>Sistotremastrum</taxon>
    </lineage>
</organism>
<dbReference type="OrthoDB" id="10257049at2759"/>
<dbReference type="Proteomes" id="UP000076798">
    <property type="component" value="Unassembled WGS sequence"/>
</dbReference>
<dbReference type="Pfam" id="PF08240">
    <property type="entry name" value="ADH_N"/>
    <property type="match status" value="1"/>
</dbReference>
<dbReference type="SUPFAM" id="SSF50129">
    <property type="entry name" value="GroES-like"/>
    <property type="match status" value="1"/>
</dbReference>
<dbReference type="GO" id="GO:0016651">
    <property type="term" value="F:oxidoreductase activity, acting on NAD(P)H"/>
    <property type="evidence" value="ECO:0007669"/>
    <property type="project" value="InterPro"/>
</dbReference>
<dbReference type="Gene3D" id="3.90.180.10">
    <property type="entry name" value="Medium-chain alcohol dehydrogenases, catalytic domain"/>
    <property type="match status" value="1"/>
</dbReference>
<feature type="domain" description="Enoyl reductase (ER)" evidence="1">
    <location>
        <begin position="7"/>
        <end position="337"/>
    </location>
</feature>